<dbReference type="Proteomes" id="UP000049127">
    <property type="component" value="Unassembled WGS sequence"/>
</dbReference>
<sequence>MISITHKLFFQILNPFILVGILYVGYKSICSVEKKITKIIKNLK</sequence>
<reference evidence="4 5" key="2">
    <citation type="submission" date="2015-01" db="EMBL/GenBank/DDBJ databases">
        <authorList>
            <person name="Aslett A.Martin."/>
            <person name="De Silva Nishadi"/>
        </authorList>
    </citation>
    <scope>NUCLEOTIDE SEQUENCE [LARGE SCALE GENOMIC DNA]</scope>
    <source>
        <strain evidence="3 4">R28058</strain>
        <strain evidence="5">UMC4404</strain>
    </source>
</reference>
<dbReference type="EMBL" id="CDNY01000003">
    <property type="protein sequence ID" value="CEO33191.1"/>
    <property type="molecule type" value="Genomic_DNA"/>
</dbReference>
<keyword evidence="1" id="KW-1133">Transmembrane helix</keyword>
<evidence type="ECO:0000313" key="2">
    <source>
        <dbReference type="EMBL" id="CEO33191.1"/>
    </source>
</evidence>
<evidence type="ECO:0000313" key="5">
    <source>
        <dbReference type="Proteomes" id="UP000049685"/>
    </source>
</evidence>
<reference evidence="2" key="1">
    <citation type="submission" date="2015-01" db="EMBL/GenBank/DDBJ databases">
        <authorList>
            <person name="Aslett M.A."/>
            <person name="De Silva N."/>
        </authorList>
    </citation>
    <scope>NUCLEOTIDE SEQUENCE</scope>
    <source>
        <strain evidence="2">UMC4404</strain>
    </source>
</reference>
<organism evidence="3 4">
    <name type="scientific">Paraclostridium sordellii</name>
    <name type="common">Clostridium sordellii</name>
    <dbReference type="NCBI Taxonomy" id="1505"/>
    <lineage>
        <taxon>Bacteria</taxon>
        <taxon>Bacillati</taxon>
        <taxon>Bacillota</taxon>
        <taxon>Clostridia</taxon>
        <taxon>Peptostreptococcales</taxon>
        <taxon>Peptostreptococcaceae</taxon>
        <taxon>Paraclostridium</taxon>
    </lineage>
</organism>
<dbReference type="AlphaFoldDB" id="A0A0A8WCQ6"/>
<gene>
    <name evidence="3" type="ORF">R28058_11551</name>
    <name evidence="2" type="ORF">UMC4404_11711</name>
</gene>
<feature type="transmembrane region" description="Helical" evidence="1">
    <location>
        <begin position="6"/>
        <end position="26"/>
    </location>
</feature>
<accession>A0A0A8WCQ6</accession>
<protein>
    <submittedName>
        <fullName evidence="3">Uncharacterized protein</fullName>
    </submittedName>
</protein>
<dbReference type="EMBL" id="CEKZ01000003">
    <property type="protein sequence ID" value="CEQ03422.1"/>
    <property type="molecule type" value="Genomic_DNA"/>
</dbReference>
<evidence type="ECO:0000256" key="1">
    <source>
        <dbReference type="SAM" id="Phobius"/>
    </source>
</evidence>
<keyword evidence="1" id="KW-0812">Transmembrane</keyword>
<proteinExistence type="predicted"/>
<evidence type="ECO:0000313" key="4">
    <source>
        <dbReference type="Proteomes" id="UP000049127"/>
    </source>
</evidence>
<evidence type="ECO:0000313" key="3">
    <source>
        <dbReference type="EMBL" id="CEQ03422.1"/>
    </source>
</evidence>
<keyword evidence="1" id="KW-0472">Membrane</keyword>
<name>A0A0A8WCQ6_PARSO</name>
<dbReference type="RefSeq" id="WP_021129923.1">
    <property type="nucleotide sequence ID" value="NZ_BDJI01000002.1"/>
</dbReference>
<dbReference type="Proteomes" id="UP000049685">
    <property type="component" value="Unassembled WGS sequence"/>
</dbReference>
<dbReference type="PATRIC" id="fig|1505.7.peg.1416"/>